<sequence length="491" mass="55203">MPELHKKYGRIVRIAPDQVLVCSEDAVRIAYSAGTDFIKGDWYQACAAPDKQARVRDGEHLDLLTETRKEEYRMQRRAIGPAYSIAGLEKHEHHLDTYLHHYTNKLHELGGKAVDLALWTHIYALDALGSFVLSRNLDYVGQGHDGGNLAASDTVWGCFTMFGLFPDFQRFVHSVPKVGPLLMLPFVLTLGLPIPKIWPIFGFAVPTIKARLSKLDTTKDTKFPASRPGLETGIDTRNEAEKLKDDEPFDINSSEKDMLATLMKLHHDKEARFKPSWVLGIALTNFGAGHDTIMITLATCLLTVSRHPDILARLTKEMQDHGITKHSHYTDIVTKIPLFLAVMKESMRMYPPVGFFLPRVVPSTGAEVCNTCLPPGTTLGVNMWAIHHDPTLFPDPELFLPDRWLQDGTEQKKKQIDRLDSLWLGFGGRSRSCPGQYMGRMFVIKALARLVDEFEIETLGVPRFGGWFAVDLKGVDVKFTERVVAQSKVRA</sequence>
<dbReference type="PRINTS" id="PR00463">
    <property type="entry name" value="EP450I"/>
</dbReference>
<comment type="similarity">
    <text evidence="2">Belongs to the cytochrome P450 family.</text>
</comment>
<dbReference type="PANTHER" id="PTHR24305:SF232">
    <property type="entry name" value="P450, PUTATIVE (EUROFUNG)-RELATED"/>
    <property type="match status" value="1"/>
</dbReference>
<dbReference type="InterPro" id="IPR001128">
    <property type="entry name" value="Cyt_P450"/>
</dbReference>
<keyword evidence="3" id="KW-0479">Metal-binding</keyword>
<comment type="caution">
    <text evidence="5">The sequence shown here is derived from an EMBL/GenBank/DDBJ whole genome shotgun (WGS) entry which is preliminary data.</text>
</comment>
<keyword evidence="4" id="KW-0408">Iron</keyword>
<evidence type="ECO:0000256" key="1">
    <source>
        <dbReference type="ARBA" id="ARBA00001971"/>
    </source>
</evidence>
<gene>
    <name evidence="5" type="ORF">SLS59_008762</name>
</gene>
<dbReference type="InterPro" id="IPR036396">
    <property type="entry name" value="Cyt_P450_sf"/>
</dbReference>
<dbReference type="PRINTS" id="PR00385">
    <property type="entry name" value="P450"/>
</dbReference>
<dbReference type="Proteomes" id="UP001521222">
    <property type="component" value="Unassembled WGS sequence"/>
</dbReference>
<dbReference type="Gene3D" id="1.10.630.10">
    <property type="entry name" value="Cytochrome P450"/>
    <property type="match status" value="1"/>
</dbReference>
<dbReference type="SUPFAM" id="SSF48264">
    <property type="entry name" value="Cytochrome P450"/>
    <property type="match status" value="1"/>
</dbReference>
<dbReference type="InterPro" id="IPR050121">
    <property type="entry name" value="Cytochrome_P450_monoxygenase"/>
</dbReference>
<dbReference type="InterPro" id="IPR002401">
    <property type="entry name" value="Cyt_P450_E_grp-I"/>
</dbReference>
<dbReference type="Pfam" id="PF00067">
    <property type="entry name" value="p450"/>
    <property type="match status" value="1"/>
</dbReference>
<evidence type="ECO:0000256" key="2">
    <source>
        <dbReference type="ARBA" id="ARBA00010617"/>
    </source>
</evidence>
<evidence type="ECO:0000256" key="3">
    <source>
        <dbReference type="ARBA" id="ARBA00022723"/>
    </source>
</evidence>
<proteinExistence type="inferred from homology"/>
<evidence type="ECO:0000313" key="6">
    <source>
        <dbReference type="Proteomes" id="UP001521222"/>
    </source>
</evidence>
<keyword evidence="6" id="KW-1185">Reference proteome</keyword>
<reference evidence="5 6" key="1">
    <citation type="submission" date="2024-02" db="EMBL/GenBank/DDBJ databases">
        <title>De novo assembly and annotation of 12 fungi associated with fruit tree decline syndrome in Ontario, Canada.</title>
        <authorList>
            <person name="Sulman M."/>
            <person name="Ellouze W."/>
            <person name="Ilyukhin E."/>
        </authorList>
    </citation>
    <scope>NUCLEOTIDE SEQUENCE [LARGE SCALE GENOMIC DNA]</scope>
    <source>
        <strain evidence="5 6">M97-236</strain>
    </source>
</reference>
<evidence type="ECO:0000313" key="5">
    <source>
        <dbReference type="EMBL" id="KAL1594712.1"/>
    </source>
</evidence>
<protein>
    <recommendedName>
        <fullName evidence="7">Cytochrome P450</fullName>
    </recommendedName>
</protein>
<comment type="cofactor">
    <cofactor evidence="1">
        <name>heme</name>
        <dbReference type="ChEBI" id="CHEBI:30413"/>
    </cofactor>
</comment>
<evidence type="ECO:0000256" key="4">
    <source>
        <dbReference type="ARBA" id="ARBA00023004"/>
    </source>
</evidence>
<dbReference type="EMBL" id="JAKIXB020000035">
    <property type="protein sequence ID" value="KAL1594712.1"/>
    <property type="molecule type" value="Genomic_DNA"/>
</dbReference>
<dbReference type="PANTHER" id="PTHR24305">
    <property type="entry name" value="CYTOCHROME P450"/>
    <property type="match status" value="1"/>
</dbReference>
<evidence type="ECO:0008006" key="7">
    <source>
        <dbReference type="Google" id="ProtNLM"/>
    </source>
</evidence>
<name>A0ABR3QRD6_9PLEO</name>
<organism evidence="5 6">
    <name type="scientific">Nothophoma quercina</name>
    <dbReference type="NCBI Taxonomy" id="749835"/>
    <lineage>
        <taxon>Eukaryota</taxon>
        <taxon>Fungi</taxon>
        <taxon>Dikarya</taxon>
        <taxon>Ascomycota</taxon>
        <taxon>Pezizomycotina</taxon>
        <taxon>Dothideomycetes</taxon>
        <taxon>Pleosporomycetidae</taxon>
        <taxon>Pleosporales</taxon>
        <taxon>Pleosporineae</taxon>
        <taxon>Didymellaceae</taxon>
        <taxon>Nothophoma</taxon>
    </lineage>
</organism>
<accession>A0ABR3QRD6</accession>